<dbReference type="OrthoDB" id="244874at2759"/>
<feature type="region of interest" description="Disordered" evidence="1">
    <location>
        <begin position="704"/>
        <end position="725"/>
    </location>
</feature>
<proteinExistence type="predicted"/>
<feature type="compositionally biased region" description="Polar residues" evidence="1">
    <location>
        <begin position="345"/>
        <end position="354"/>
    </location>
</feature>
<sequence length="1006" mass="110461">MKHGSLAILGRGIASAASLGAFQRPTPSAATRGAFNATIVQRRTFFSLLWGQFSESLSPGSDKAPASQSVASWSAGTATPLTTSGKSHHDVVGRRRGGVVRKEHQTKSSTSGDRTRASDASSQAPSYEFPVGRALRYVQQGQRFYLQAEGQAELHEWLATHDTQRGVNRKGTFNVAADTIDASSSPLPEVRGHEERVRNEVSKFTKYHAHHVLIAFKQLRRHLFQLQQSSAEIHRGDAIPRHAEGKNGKRRLLQNTSAAVSSPNLPSHDVDTLTGLLFAATVLLHLGGLFTVSDTHVEPLIELCFSATVFLAQDSTTTARLQGASKHCRAVPARHCTREDHAFPSSVQRRSSPTRVPRPKKEDETLAGETKPAAATTAVEKRYAAPLLQHRHLHSLHWSIVHFAAAVQRWGLLEHTSPLQSIQRTQRPYERLLQTHAALLCELTRARIDHVLWHELILLKSGQRAPASVAAWFFGADEQLYRRFFDRAGAEAATRVPPRLQQRRLQLLPMLWLSLLSSQLARCAESAHSCKTHGCAARTRDGDLIRQHEVVVFGGEMHDVNWGSARHAFTSLLPLFATDAGFEVTAWALLHHLFMPGLGSIPAKQDVTRASENASLTETCALVARVEQSDAALKLGNVLPFEVPAVSSNVSLTSQARVPAGSPSPTFDSRRRLSFHLACFLRRFLNGLATDEQETDMARRSVENEVVTHSMSSPPPYLSRTSKKSTRNETFLQYLSAPQTAIRRPVQLYRALLNIPLCSLDLPPAHTCNPPTEAAFPLLVTTDGVRLVNTLLLRVLVQWRTDAAQQRRLRAPSFHSATPRAASGAAKEREPATPDADEDRSDERGRLRAAATRAEWEREVFFVLQAVHHLSQLLSHATAADFIKGTGDSLLLGSGDGANAALQVALLVPTVQAAARALSEQLGMSLLPRRLALMADNGYSLRPTEQKLLKYLDEELRGVLVRRHSGAGENTTDDEVPEPSTGALPWSYKAALSALLNERGAKEVHE</sequence>
<protein>
    <submittedName>
        <fullName evidence="2">Uncharacterized protein</fullName>
    </submittedName>
</protein>
<keyword evidence="3" id="KW-1185">Reference proteome</keyword>
<dbReference type="EMBL" id="LGTL01000002">
    <property type="protein sequence ID" value="KPA84834.1"/>
    <property type="molecule type" value="Genomic_DNA"/>
</dbReference>
<feature type="region of interest" description="Disordered" evidence="1">
    <location>
        <begin position="808"/>
        <end position="846"/>
    </location>
</feature>
<organism evidence="2 3">
    <name type="scientific">Leptomonas pyrrhocoris</name>
    <name type="common">Firebug parasite</name>
    <dbReference type="NCBI Taxonomy" id="157538"/>
    <lineage>
        <taxon>Eukaryota</taxon>
        <taxon>Discoba</taxon>
        <taxon>Euglenozoa</taxon>
        <taxon>Kinetoplastea</taxon>
        <taxon>Metakinetoplastina</taxon>
        <taxon>Trypanosomatida</taxon>
        <taxon>Trypanosomatidae</taxon>
        <taxon>Leishmaniinae</taxon>
        <taxon>Leptomonas</taxon>
    </lineage>
</organism>
<accession>A0A0N0VH33</accession>
<feature type="compositionally biased region" description="Polar residues" evidence="1">
    <location>
        <begin position="66"/>
        <end position="85"/>
    </location>
</feature>
<dbReference type="AlphaFoldDB" id="A0A0N0VH33"/>
<name>A0A0N0VH33_LEPPY</name>
<gene>
    <name evidence="2" type="ORF">ABB37_01306</name>
</gene>
<reference evidence="2 3" key="1">
    <citation type="submission" date="2015-07" db="EMBL/GenBank/DDBJ databases">
        <title>High-quality genome of monoxenous trypanosomatid Leptomonas pyrrhocoris.</title>
        <authorList>
            <person name="Flegontov P."/>
            <person name="Butenko A."/>
            <person name="Firsov S."/>
            <person name="Vlcek C."/>
            <person name="Logacheva M.D."/>
            <person name="Field M."/>
            <person name="Filatov D."/>
            <person name="Flegontova O."/>
            <person name="Gerasimov E."/>
            <person name="Jackson A.P."/>
            <person name="Kelly S."/>
            <person name="Opperdoes F."/>
            <person name="O'Reilly A."/>
            <person name="Votypka J."/>
            <person name="Yurchenko V."/>
            <person name="Lukes J."/>
        </authorList>
    </citation>
    <scope>NUCLEOTIDE SEQUENCE [LARGE SCALE GENOMIC DNA]</scope>
    <source>
        <strain evidence="2">H10</strain>
    </source>
</reference>
<evidence type="ECO:0000313" key="3">
    <source>
        <dbReference type="Proteomes" id="UP000037923"/>
    </source>
</evidence>
<comment type="caution">
    <text evidence="2">The sequence shown here is derived from an EMBL/GenBank/DDBJ whole genome shotgun (WGS) entry which is preliminary data.</text>
</comment>
<dbReference type="VEuPathDB" id="TriTrypDB:LpyrH10_02_2800"/>
<feature type="region of interest" description="Disordered" evidence="1">
    <location>
        <begin position="339"/>
        <end position="370"/>
    </location>
</feature>
<evidence type="ECO:0000313" key="2">
    <source>
        <dbReference type="EMBL" id="KPA84834.1"/>
    </source>
</evidence>
<feature type="compositionally biased region" description="Polar residues" evidence="1">
    <location>
        <begin position="107"/>
        <end position="125"/>
    </location>
</feature>
<dbReference type="Proteomes" id="UP000037923">
    <property type="component" value="Unassembled WGS sequence"/>
</dbReference>
<feature type="region of interest" description="Disordered" evidence="1">
    <location>
        <begin position="58"/>
        <end position="125"/>
    </location>
</feature>
<dbReference type="OMA" id="DHVLWHE"/>
<dbReference type="RefSeq" id="XP_015663273.1">
    <property type="nucleotide sequence ID" value="XM_015797753.1"/>
</dbReference>
<dbReference type="GeneID" id="26901601"/>
<evidence type="ECO:0000256" key="1">
    <source>
        <dbReference type="SAM" id="MobiDB-lite"/>
    </source>
</evidence>